<dbReference type="AlphaFoldDB" id="A0A1G1VS05"/>
<organism evidence="2 3">
    <name type="scientific">Candidatus Chisholmbacteria bacterium RIFCSPHIGHO2_01_FULL_52_32</name>
    <dbReference type="NCBI Taxonomy" id="1797591"/>
    <lineage>
        <taxon>Bacteria</taxon>
        <taxon>Candidatus Chisholmiibacteriota</taxon>
    </lineage>
</organism>
<comment type="caution">
    <text evidence="2">The sequence shown here is derived from an EMBL/GenBank/DDBJ whole genome shotgun (WGS) entry which is preliminary data.</text>
</comment>
<proteinExistence type="predicted"/>
<gene>
    <name evidence="2" type="ORF">A2786_01055</name>
</gene>
<keyword evidence="1" id="KW-0472">Membrane</keyword>
<evidence type="ECO:0000313" key="2">
    <source>
        <dbReference type="EMBL" id="OGY18094.1"/>
    </source>
</evidence>
<protein>
    <submittedName>
        <fullName evidence="2">Uncharacterized protein</fullName>
    </submittedName>
</protein>
<reference evidence="2 3" key="1">
    <citation type="journal article" date="2016" name="Nat. Commun.">
        <title>Thousands of microbial genomes shed light on interconnected biogeochemical processes in an aquifer system.</title>
        <authorList>
            <person name="Anantharaman K."/>
            <person name="Brown C.T."/>
            <person name="Hug L.A."/>
            <person name="Sharon I."/>
            <person name="Castelle C.J."/>
            <person name="Probst A.J."/>
            <person name="Thomas B.C."/>
            <person name="Singh A."/>
            <person name="Wilkins M.J."/>
            <person name="Karaoz U."/>
            <person name="Brodie E.L."/>
            <person name="Williams K.H."/>
            <person name="Hubbard S.S."/>
            <person name="Banfield J.F."/>
        </authorList>
    </citation>
    <scope>NUCLEOTIDE SEQUENCE [LARGE SCALE GENOMIC DNA]</scope>
</reference>
<dbReference type="EMBL" id="MHCJ01000003">
    <property type="protein sequence ID" value="OGY18094.1"/>
    <property type="molecule type" value="Genomic_DNA"/>
</dbReference>
<name>A0A1G1VS05_9BACT</name>
<keyword evidence="1" id="KW-1133">Transmembrane helix</keyword>
<feature type="transmembrane region" description="Helical" evidence="1">
    <location>
        <begin position="51"/>
        <end position="73"/>
    </location>
</feature>
<evidence type="ECO:0000313" key="3">
    <source>
        <dbReference type="Proteomes" id="UP000179233"/>
    </source>
</evidence>
<accession>A0A1G1VS05</accession>
<evidence type="ECO:0000256" key="1">
    <source>
        <dbReference type="SAM" id="Phobius"/>
    </source>
</evidence>
<sequence>MSSTGQVTCPQSHWAPGPLEALNPLKVPRVKREEDVEMATQPSEKALQLGCFYMGVGTLGITLALYLAVLIIGNTYKDQIDAFLSPVTAPIDTSVDSALRCVSSFSGDTCTFEKLGGLVSVLVVVGVGFLAFGYWVSREERKAENLSDQRPNSQS</sequence>
<dbReference type="Proteomes" id="UP000179233">
    <property type="component" value="Unassembled WGS sequence"/>
</dbReference>
<keyword evidence="1" id="KW-0812">Transmembrane</keyword>
<feature type="transmembrane region" description="Helical" evidence="1">
    <location>
        <begin position="115"/>
        <end position="136"/>
    </location>
</feature>